<evidence type="ECO:0000313" key="8">
    <source>
        <dbReference type="Proteomes" id="UP000046393"/>
    </source>
</evidence>
<dbReference type="PANTHER" id="PTHR10741">
    <property type="entry name" value="TRANSLIN AND TRANSLIN ASSOCIATED PROTEIN X"/>
    <property type="match status" value="1"/>
</dbReference>
<evidence type="ECO:0000256" key="2">
    <source>
        <dbReference type="ARBA" id="ARBA00004496"/>
    </source>
</evidence>
<keyword evidence="6" id="KW-0460">Magnesium</keyword>
<dbReference type="GO" id="GO:0005737">
    <property type="term" value="C:cytoplasm"/>
    <property type="evidence" value="ECO:0007669"/>
    <property type="project" value="UniProtKB-SubCell"/>
</dbReference>
<dbReference type="GO" id="GO:0043565">
    <property type="term" value="F:sequence-specific DNA binding"/>
    <property type="evidence" value="ECO:0007669"/>
    <property type="project" value="InterPro"/>
</dbReference>
<evidence type="ECO:0000313" key="9">
    <source>
        <dbReference type="WBParaSite" id="SMUV_0000344401-mRNA-1"/>
    </source>
</evidence>
<name>A0A0N5AGJ1_9BILA</name>
<keyword evidence="5" id="KW-0539">Nucleus</keyword>
<keyword evidence="8" id="KW-1185">Reference proteome</keyword>
<dbReference type="Gene3D" id="1.20.58.200">
    <property type="entry name" value="Translin, domain 2"/>
    <property type="match status" value="1"/>
</dbReference>
<dbReference type="Pfam" id="PF01997">
    <property type="entry name" value="Translin"/>
    <property type="match status" value="1"/>
</dbReference>
<dbReference type="InterPro" id="IPR036081">
    <property type="entry name" value="Translin_sf"/>
</dbReference>
<dbReference type="Gene3D" id="1.20.58.190">
    <property type="entry name" value="Translin, domain 1"/>
    <property type="match status" value="1"/>
</dbReference>
<evidence type="ECO:0000256" key="1">
    <source>
        <dbReference type="ARBA" id="ARBA00004123"/>
    </source>
</evidence>
<dbReference type="Proteomes" id="UP000046393">
    <property type="component" value="Unplaced"/>
</dbReference>
<evidence type="ECO:0000256" key="4">
    <source>
        <dbReference type="ARBA" id="ARBA00022490"/>
    </source>
</evidence>
<dbReference type="SUPFAM" id="SSF74784">
    <property type="entry name" value="Translin"/>
    <property type="match status" value="1"/>
</dbReference>
<evidence type="ECO:0000256" key="3">
    <source>
        <dbReference type="ARBA" id="ARBA00005902"/>
    </source>
</evidence>
<organism evidence="8 9">
    <name type="scientific">Syphacia muris</name>
    <dbReference type="NCBI Taxonomy" id="451379"/>
    <lineage>
        <taxon>Eukaryota</taxon>
        <taxon>Metazoa</taxon>
        <taxon>Ecdysozoa</taxon>
        <taxon>Nematoda</taxon>
        <taxon>Chromadorea</taxon>
        <taxon>Rhabditida</taxon>
        <taxon>Spirurina</taxon>
        <taxon>Oxyuridomorpha</taxon>
        <taxon>Oxyuroidea</taxon>
        <taxon>Oxyuridae</taxon>
        <taxon>Syphacia</taxon>
    </lineage>
</organism>
<keyword evidence="7" id="KW-0175">Coiled coil</keyword>
<dbReference type="InterPro" id="IPR016068">
    <property type="entry name" value="Translin_N"/>
</dbReference>
<dbReference type="CDD" id="cd14820">
    <property type="entry name" value="TRAX"/>
    <property type="match status" value="1"/>
</dbReference>
<evidence type="ECO:0000256" key="7">
    <source>
        <dbReference type="SAM" id="Coils"/>
    </source>
</evidence>
<feature type="binding site" evidence="6">
    <location>
        <position position="87"/>
    </location>
    <ligand>
        <name>Mg(2+)</name>
        <dbReference type="ChEBI" id="CHEBI:18420"/>
    </ligand>
</feature>
<proteinExistence type="inferred from homology"/>
<sequence length="210" mass="24472">MRHDRHEQIVKCSRDITSESKKIIFLLHRYSGKKTDEEKREILEEAKERLNEVRSSLLLKVAKAMSCVMDQYMHNSAITFGIQEHIEASAFFKFISTGQLLMYDEMKELFTFAENDPDGDLKEYSLEITPLDYLLGLSDVGGELMRYATNQYSAGDISTAENVVDFMRVIYRGYLLHHSQHRDFTQKTVIFRQSLMKVLFYFGDVLQLSI</sequence>
<accession>A0A0N5AGJ1</accession>
<dbReference type="WBParaSite" id="SMUV_0000344401-mRNA-1">
    <property type="protein sequence ID" value="SMUV_0000344401-mRNA-1"/>
    <property type="gene ID" value="SMUV_0000344401"/>
</dbReference>
<dbReference type="GO" id="GO:0005634">
    <property type="term" value="C:nucleus"/>
    <property type="evidence" value="ECO:0007669"/>
    <property type="project" value="UniProtKB-SubCell"/>
</dbReference>
<keyword evidence="4" id="KW-0963">Cytoplasm</keyword>
<dbReference type="InterPro" id="IPR002848">
    <property type="entry name" value="Translin_fam"/>
</dbReference>
<protein>
    <submittedName>
        <fullName evidence="9">Translin-associated protein X</fullName>
    </submittedName>
</protein>
<feature type="binding site" evidence="6">
    <location>
        <position position="143"/>
    </location>
    <ligand>
        <name>Mg(2+)</name>
        <dbReference type="ChEBI" id="CHEBI:18420"/>
    </ligand>
</feature>
<dbReference type="GO" id="GO:0046872">
    <property type="term" value="F:metal ion binding"/>
    <property type="evidence" value="ECO:0007669"/>
    <property type="project" value="UniProtKB-KW"/>
</dbReference>
<keyword evidence="6" id="KW-0479">Metal-binding</keyword>
<reference evidence="9" key="1">
    <citation type="submission" date="2017-02" db="UniProtKB">
        <authorList>
            <consortium name="WormBaseParasite"/>
        </authorList>
    </citation>
    <scope>IDENTIFICATION</scope>
</reference>
<dbReference type="STRING" id="451379.A0A0N5AGJ1"/>
<feature type="coiled-coil region" evidence="7">
    <location>
        <begin position="33"/>
        <end position="60"/>
    </location>
</feature>
<dbReference type="InterPro" id="IPR016069">
    <property type="entry name" value="Translin_C"/>
</dbReference>
<comment type="subcellular location">
    <subcellularLocation>
        <location evidence="2">Cytoplasm</location>
    </subcellularLocation>
    <subcellularLocation>
        <location evidence="1">Nucleus</location>
    </subcellularLocation>
</comment>
<evidence type="ECO:0000256" key="6">
    <source>
        <dbReference type="PIRSR" id="PIRSR602848-1"/>
    </source>
</evidence>
<comment type="similarity">
    <text evidence="3">Belongs to the translin family.</text>
</comment>
<evidence type="ECO:0000256" key="5">
    <source>
        <dbReference type="ARBA" id="ARBA00023242"/>
    </source>
</evidence>
<dbReference type="AlphaFoldDB" id="A0A0N5AGJ1"/>